<dbReference type="AlphaFoldDB" id="A0A6A6JJZ4"/>
<dbReference type="EMBL" id="ML986494">
    <property type="protein sequence ID" value="KAF2276298.1"/>
    <property type="molecule type" value="Genomic_DNA"/>
</dbReference>
<keyword evidence="1" id="KW-0812">Transmembrane</keyword>
<accession>A0A6A6JJZ4</accession>
<sequence length="150" mass="16533">MVPARLPEHPPHGRGHGHGHLLSALPVVVAPFLFTGLHIAVSRGSLFRLPPDTSIYPVGTGSMTAYVPCGLYYPLYQTMTYFENSIYICTSATGTRTLSSSHTLARSIYRIDAFTHYSALLTIFPFLSPSKPTCTKEKRICQVCTANDRE</sequence>
<dbReference type="Proteomes" id="UP000800097">
    <property type="component" value="Unassembled WGS sequence"/>
</dbReference>
<proteinExistence type="predicted"/>
<feature type="transmembrane region" description="Helical" evidence="1">
    <location>
        <begin position="20"/>
        <end position="41"/>
    </location>
</feature>
<evidence type="ECO:0000313" key="3">
    <source>
        <dbReference type="Proteomes" id="UP000800097"/>
    </source>
</evidence>
<keyword evidence="1" id="KW-1133">Transmembrane helix</keyword>
<gene>
    <name evidence="2" type="ORF">EI97DRAFT_54700</name>
</gene>
<dbReference type="RefSeq" id="XP_033653837.1">
    <property type="nucleotide sequence ID" value="XM_033802903.1"/>
</dbReference>
<name>A0A6A6JJZ4_WESOR</name>
<protein>
    <submittedName>
        <fullName evidence="2">Uncharacterized protein</fullName>
    </submittedName>
</protein>
<organism evidence="2 3">
    <name type="scientific">Westerdykella ornata</name>
    <dbReference type="NCBI Taxonomy" id="318751"/>
    <lineage>
        <taxon>Eukaryota</taxon>
        <taxon>Fungi</taxon>
        <taxon>Dikarya</taxon>
        <taxon>Ascomycota</taxon>
        <taxon>Pezizomycotina</taxon>
        <taxon>Dothideomycetes</taxon>
        <taxon>Pleosporomycetidae</taxon>
        <taxon>Pleosporales</taxon>
        <taxon>Sporormiaceae</taxon>
        <taxon>Westerdykella</taxon>
    </lineage>
</organism>
<keyword evidence="3" id="KW-1185">Reference proteome</keyword>
<evidence type="ECO:0000256" key="1">
    <source>
        <dbReference type="SAM" id="Phobius"/>
    </source>
</evidence>
<evidence type="ECO:0000313" key="2">
    <source>
        <dbReference type="EMBL" id="KAF2276298.1"/>
    </source>
</evidence>
<reference evidence="2" key="1">
    <citation type="journal article" date="2020" name="Stud. Mycol.">
        <title>101 Dothideomycetes genomes: a test case for predicting lifestyles and emergence of pathogens.</title>
        <authorList>
            <person name="Haridas S."/>
            <person name="Albert R."/>
            <person name="Binder M."/>
            <person name="Bloem J."/>
            <person name="Labutti K."/>
            <person name="Salamov A."/>
            <person name="Andreopoulos B."/>
            <person name="Baker S."/>
            <person name="Barry K."/>
            <person name="Bills G."/>
            <person name="Bluhm B."/>
            <person name="Cannon C."/>
            <person name="Castanera R."/>
            <person name="Culley D."/>
            <person name="Daum C."/>
            <person name="Ezra D."/>
            <person name="Gonzalez J."/>
            <person name="Henrissat B."/>
            <person name="Kuo A."/>
            <person name="Liang C."/>
            <person name="Lipzen A."/>
            <person name="Lutzoni F."/>
            <person name="Magnuson J."/>
            <person name="Mondo S."/>
            <person name="Nolan M."/>
            <person name="Ohm R."/>
            <person name="Pangilinan J."/>
            <person name="Park H.-J."/>
            <person name="Ramirez L."/>
            <person name="Alfaro M."/>
            <person name="Sun H."/>
            <person name="Tritt A."/>
            <person name="Yoshinaga Y."/>
            <person name="Zwiers L.-H."/>
            <person name="Turgeon B."/>
            <person name="Goodwin S."/>
            <person name="Spatafora J."/>
            <person name="Crous P."/>
            <person name="Grigoriev I."/>
        </authorList>
    </citation>
    <scope>NUCLEOTIDE SEQUENCE</scope>
    <source>
        <strain evidence="2">CBS 379.55</strain>
    </source>
</reference>
<keyword evidence="1" id="KW-0472">Membrane</keyword>
<dbReference type="GeneID" id="54556078"/>